<dbReference type="Pfam" id="PF01965">
    <property type="entry name" value="DJ-1_PfpI"/>
    <property type="match status" value="1"/>
</dbReference>
<dbReference type="STRING" id="698738.OLEAN_C27040"/>
<feature type="domain" description="DJ-1/PfpI" evidence="4">
    <location>
        <begin position="32"/>
        <end position="222"/>
    </location>
</feature>
<accession>R4YPN6</accession>
<proteinExistence type="inferred from homology"/>
<dbReference type="SUPFAM" id="SSF52317">
    <property type="entry name" value="Class I glutamine amidotransferase-like"/>
    <property type="match status" value="1"/>
</dbReference>
<dbReference type="CDD" id="cd03141">
    <property type="entry name" value="GATase1_Hsp31_like"/>
    <property type="match status" value="1"/>
</dbReference>
<keyword evidence="2" id="KW-0456">Lyase</keyword>
<reference evidence="5 6" key="1">
    <citation type="journal article" date="2013" name="Nat. Commun.">
        <title>Genome sequence and functional genomic analysis of the oil-degrading bacterium Oleispira antarctica.</title>
        <authorList>
            <person name="Kube M."/>
            <person name="Chernikova T.N."/>
            <person name="Al-Ramahi Y."/>
            <person name="Beloqui A."/>
            <person name="Lopez-Cortez N."/>
            <person name="Guazzaroni M.E."/>
            <person name="Heipieper H.J."/>
            <person name="Klages S."/>
            <person name="Kotsyurbenko O.R."/>
            <person name="Langer I."/>
            <person name="Nechitaylo T.Y."/>
            <person name="Lunsdorf H."/>
            <person name="Fernandez M."/>
            <person name="Juarez S."/>
            <person name="Ciordia S."/>
            <person name="Singer A."/>
            <person name="Kagan O."/>
            <person name="Egorova O."/>
            <person name="Petit P.A."/>
            <person name="Stogios P."/>
            <person name="Kim Y."/>
            <person name="Tchigvintsev A."/>
            <person name="Flick R."/>
            <person name="Denaro R."/>
            <person name="Genovese M."/>
            <person name="Albar J.P."/>
            <person name="Reva O.N."/>
            <person name="Martinez-Gomariz M."/>
            <person name="Tran H."/>
            <person name="Ferrer M."/>
            <person name="Savchenko A."/>
            <person name="Yakunin A.F."/>
            <person name="Yakimov M.M."/>
            <person name="Golyshina O.V."/>
            <person name="Reinhardt R."/>
            <person name="Golyshin P.N."/>
        </authorList>
    </citation>
    <scope>NUCLEOTIDE SEQUENCE [LARGE SCALE GENOMIC DNA]</scope>
</reference>
<dbReference type="InterPro" id="IPR029062">
    <property type="entry name" value="Class_I_gatase-like"/>
</dbReference>
<keyword evidence="6" id="KW-1185">Reference proteome</keyword>
<comment type="similarity">
    <text evidence="3">Belongs to the peptidase C56 family. HSP31-like subfamily.</text>
</comment>
<dbReference type="PANTHER" id="PTHR48094">
    <property type="entry name" value="PROTEIN/NUCLEIC ACID DEGLYCASE DJ-1-RELATED"/>
    <property type="match status" value="1"/>
</dbReference>
<dbReference type="GO" id="GO:0005737">
    <property type="term" value="C:cytoplasm"/>
    <property type="evidence" value="ECO:0007669"/>
    <property type="project" value="TreeGrafter"/>
</dbReference>
<dbReference type="HOGENOM" id="CLU_070319_2_0_6"/>
<sequence length="234" mass="24903">MTTSQTTKHVLMVLTSHAELGNTGEKTGFWVEEFAAPYYAFIDAGIKVSLASPAGGQPPIDPKSELEDFQTASTKRYDEDSAVQALMAKTEVLANVDSADFDAVFYPGGHGPLWDLTDNTVSISLIETMLAANKPVAAVCHATAAFLNIKDAAGEYVVKGKAVTGFTNSEEDAVQLTDIVPFLLEDELIKRGGDYQKVADWNAFAIQDGLLISGQNPQSSELAAEKLIAALASA</sequence>
<dbReference type="OrthoDB" id="9792284at2"/>
<evidence type="ECO:0000259" key="4">
    <source>
        <dbReference type="Pfam" id="PF01965"/>
    </source>
</evidence>
<dbReference type="GO" id="GO:0019172">
    <property type="term" value="F:glyoxalase III activity"/>
    <property type="evidence" value="ECO:0007669"/>
    <property type="project" value="TreeGrafter"/>
</dbReference>
<evidence type="ECO:0000313" key="6">
    <source>
        <dbReference type="Proteomes" id="UP000032749"/>
    </source>
</evidence>
<dbReference type="InterPro" id="IPR050325">
    <property type="entry name" value="Prot/Nucl_acid_deglycase"/>
</dbReference>
<dbReference type="EMBL" id="FO203512">
    <property type="protein sequence ID" value="CCK76880.1"/>
    <property type="molecule type" value="Genomic_DNA"/>
</dbReference>
<name>R4YPN6_OLEAN</name>
<dbReference type="Gene3D" id="3.40.50.880">
    <property type="match status" value="1"/>
</dbReference>
<dbReference type="KEGG" id="oai:OLEAN_C27040"/>
<dbReference type="InterPro" id="IPR002818">
    <property type="entry name" value="DJ-1/PfpI"/>
</dbReference>
<dbReference type="PANTHER" id="PTHR48094:SF11">
    <property type="entry name" value="GLUTATHIONE-INDEPENDENT GLYOXALASE HSP31-RELATED"/>
    <property type="match status" value="1"/>
</dbReference>
<keyword evidence="1" id="KW-0346">Stress response</keyword>
<dbReference type="PATRIC" id="fig|698738.3.peg.2803"/>
<evidence type="ECO:0000256" key="3">
    <source>
        <dbReference type="ARBA" id="ARBA00038493"/>
    </source>
</evidence>
<evidence type="ECO:0000256" key="1">
    <source>
        <dbReference type="ARBA" id="ARBA00023016"/>
    </source>
</evidence>
<dbReference type="Proteomes" id="UP000032749">
    <property type="component" value="Chromosome"/>
</dbReference>
<evidence type="ECO:0000256" key="2">
    <source>
        <dbReference type="ARBA" id="ARBA00023239"/>
    </source>
</evidence>
<dbReference type="AlphaFoldDB" id="R4YPN6"/>
<gene>
    <name evidence="5" type="ORF">OLEAN_C27040</name>
</gene>
<evidence type="ECO:0000313" key="5">
    <source>
        <dbReference type="EMBL" id="CCK76880.1"/>
    </source>
</evidence>
<dbReference type="GO" id="GO:0019243">
    <property type="term" value="P:methylglyoxal catabolic process to D-lactate via S-lactoyl-glutathione"/>
    <property type="evidence" value="ECO:0007669"/>
    <property type="project" value="TreeGrafter"/>
</dbReference>
<organism evidence="5 6">
    <name type="scientific">Oleispira antarctica RB-8</name>
    <dbReference type="NCBI Taxonomy" id="698738"/>
    <lineage>
        <taxon>Bacteria</taxon>
        <taxon>Pseudomonadati</taxon>
        <taxon>Pseudomonadota</taxon>
        <taxon>Gammaproteobacteria</taxon>
        <taxon>Oceanospirillales</taxon>
        <taxon>Oceanospirillaceae</taxon>
        <taxon>Oleispira</taxon>
    </lineage>
</organism>
<protein>
    <submittedName>
        <fullName evidence="5">ThiJ/PfpI domain protein</fullName>
    </submittedName>
</protein>